<evidence type="ECO:0000256" key="1">
    <source>
        <dbReference type="SAM" id="MobiDB-lite"/>
    </source>
</evidence>
<dbReference type="InterPro" id="IPR000033">
    <property type="entry name" value="LDLR_classB_rpt"/>
</dbReference>
<evidence type="ECO:0000313" key="4">
    <source>
        <dbReference type="EMBL" id="PFX23785.1"/>
    </source>
</evidence>
<keyword evidence="5" id="KW-1185">Reference proteome</keyword>
<dbReference type="EMBL" id="LSMT01000196">
    <property type="protein sequence ID" value="PFX23785.1"/>
    <property type="molecule type" value="Genomic_DNA"/>
</dbReference>
<comment type="caution">
    <text evidence="4">The sequence shown here is derived from an EMBL/GenBank/DDBJ whole genome shotgun (WGS) entry which is preliminary data.</text>
</comment>
<keyword evidence="2" id="KW-0812">Transmembrane</keyword>
<sequence length="647" mass="72619">MCVKIFLGYAIFLVCLSSSSCKRPQPFRQHKATMRELESITTHDSPIRKERSASNVAGHVLEQNRKLIPGMSGVHYVPDRLRRAHKSASPEKLYQMHQVEMKESYGEKRVKRDQGLQENYLLYAISKNSFTEIHKINLEDNSNTTLISHTQFGEFAGLDYNYKQNRLYWADSVTIYRSSLTGSGVEIVHNNLPAVKGIAVDWLGDNIFWTDASGIKVSRTDGRFIKTLISHPDYTGIVLDPERGYMYWIHWGVISANLMSAHMSHGEGDSLKQIQVFEPRSMAIDFSEHLPYRRFYYVESYDNPSILGAVNKVNFQMTSKAFSYRKRLLPHPYAIFVFQDILYYSEWSTDSILKFNLSNYDSVNSTSNPQTLRSHANYALDVKVVHKNIQREMPSPAPSKSMTPVYPVFSSSTPTQRSSFISPSIPVRYSKLSSSSVSSPSSKVISSSTVSQHLMQLPSSSVPSPSTKVIPSATVSPHSLQLSSSSPMLSTKLLLPSSSWWPSKLSSSSSHSSGIHLLSTALQSSPSSNLVRQSSELLKPSTSQTRSHVSSSNSPRHSTYPSDQTNNTLEPTANARNAQENTSKRPYWAIGVAVAGVIHILVAAYIIRKKLWQKARRQQASVVYDETQSQQDVPLPQLEQQLPEEQP</sequence>
<feature type="region of interest" description="Disordered" evidence="1">
    <location>
        <begin position="622"/>
        <end position="647"/>
    </location>
</feature>
<keyword evidence="4" id="KW-0675">Receptor</keyword>
<feature type="compositionally biased region" description="Polar residues" evidence="1">
    <location>
        <begin position="559"/>
        <end position="581"/>
    </location>
</feature>
<feature type="compositionally biased region" description="Low complexity" evidence="1">
    <location>
        <begin position="634"/>
        <end position="647"/>
    </location>
</feature>
<keyword evidence="2" id="KW-1133">Transmembrane helix</keyword>
<keyword evidence="3" id="KW-0732">Signal</keyword>
<dbReference type="AlphaFoldDB" id="A0A2B4S5M7"/>
<dbReference type="SUPFAM" id="SSF63825">
    <property type="entry name" value="YWTD domain"/>
    <property type="match status" value="1"/>
</dbReference>
<dbReference type="Gene3D" id="2.120.10.30">
    <property type="entry name" value="TolB, C-terminal domain"/>
    <property type="match status" value="1"/>
</dbReference>
<organism evidence="4 5">
    <name type="scientific">Stylophora pistillata</name>
    <name type="common">Smooth cauliflower coral</name>
    <dbReference type="NCBI Taxonomy" id="50429"/>
    <lineage>
        <taxon>Eukaryota</taxon>
        <taxon>Metazoa</taxon>
        <taxon>Cnidaria</taxon>
        <taxon>Anthozoa</taxon>
        <taxon>Hexacorallia</taxon>
        <taxon>Scleractinia</taxon>
        <taxon>Astrocoeniina</taxon>
        <taxon>Pocilloporidae</taxon>
        <taxon>Stylophora</taxon>
    </lineage>
</organism>
<keyword evidence="2" id="KW-0472">Membrane</keyword>
<gene>
    <name evidence="4" type="primary">LRP6</name>
    <name evidence="4" type="ORF">AWC38_SpisGene11642</name>
</gene>
<dbReference type="SMART" id="SM00135">
    <property type="entry name" value="LY"/>
    <property type="match status" value="3"/>
</dbReference>
<protein>
    <submittedName>
        <fullName evidence="4">Low-density lipoprotein receptor-related protein 6</fullName>
    </submittedName>
</protein>
<dbReference type="Proteomes" id="UP000225706">
    <property type="component" value="Unassembled WGS sequence"/>
</dbReference>
<reference evidence="5" key="1">
    <citation type="journal article" date="2017" name="bioRxiv">
        <title>Comparative analysis of the genomes of Stylophora pistillata and Acropora digitifera provides evidence for extensive differences between species of corals.</title>
        <authorList>
            <person name="Voolstra C.R."/>
            <person name="Li Y."/>
            <person name="Liew Y.J."/>
            <person name="Baumgarten S."/>
            <person name="Zoccola D."/>
            <person name="Flot J.-F."/>
            <person name="Tambutte S."/>
            <person name="Allemand D."/>
            <person name="Aranda M."/>
        </authorList>
    </citation>
    <scope>NUCLEOTIDE SEQUENCE [LARGE SCALE GENOMIC DNA]</scope>
</reference>
<accession>A0A2B4S5M7</accession>
<keyword evidence="4" id="KW-0449">Lipoprotein</keyword>
<feature type="compositionally biased region" description="Polar residues" evidence="1">
    <location>
        <begin position="622"/>
        <end position="632"/>
    </location>
</feature>
<evidence type="ECO:0000256" key="3">
    <source>
        <dbReference type="SAM" id="SignalP"/>
    </source>
</evidence>
<dbReference type="InterPro" id="IPR011042">
    <property type="entry name" value="6-blade_b-propeller_TolB-like"/>
</dbReference>
<feature type="chain" id="PRO_5012970746" evidence="3">
    <location>
        <begin position="22"/>
        <end position="647"/>
    </location>
</feature>
<feature type="signal peptide" evidence="3">
    <location>
        <begin position="1"/>
        <end position="21"/>
    </location>
</feature>
<dbReference type="PROSITE" id="PS51257">
    <property type="entry name" value="PROKAR_LIPOPROTEIN"/>
    <property type="match status" value="1"/>
</dbReference>
<name>A0A2B4S5M7_STYPI</name>
<proteinExistence type="predicted"/>
<feature type="compositionally biased region" description="Low complexity" evidence="1">
    <location>
        <begin position="541"/>
        <end position="558"/>
    </location>
</feature>
<evidence type="ECO:0000256" key="2">
    <source>
        <dbReference type="SAM" id="Phobius"/>
    </source>
</evidence>
<dbReference type="PANTHER" id="PTHR46513">
    <property type="entry name" value="VITELLOGENIN RECEPTOR-LIKE PROTEIN-RELATED-RELATED"/>
    <property type="match status" value="1"/>
</dbReference>
<feature type="transmembrane region" description="Helical" evidence="2">
    <location>
        <begin position="587"/>
        <end position="607"/>
    </location>
</feature>
<feature type="region of interest" description="Disordered" evidence="1">
    <location>
        <begin position="528"/>
        <end position="581"/>
    </location>
</feature>
<dbReference type="PANTHER" id="PTHR46513:SF13">
    <property type="entry name" value="EGF-LIKE DOMAIN-CONTAINING PROTEIN"/>
    <property type="match status" value="1"/>
</dbReference>
<evidence type="ECO:0000313" key="5">
    <source>
        <dbReference type="Proteomes" id="UP000225706"/>
    </source>
</evidence>
<dbReference type="OrthoDB" id="5989356at2759"/>
<dbReference type="InterPro" id="IPR050778">
    <property type="entry name" value="Cueball_EGF_LRP_Nidogen"/>
</dbReference>